<evidence type="ECO:0000313" key="2">
    <source>
        <dbReference type="EMBL" id="AJT39597.1"/>
    </source>
</evidence>
<sequence>MLATGVMAKPQRPKVPNRWFLPKPSVGASAKLRKGPVVGTDRIPKSSLSSPRGHVGRKPRKTVKPKPDPLQGQAQRAWDVWRLALFALMPSLQKKGLDARKAKLAKKPVTAQRATQRAIQVLYKWLASSFVRSGPEWTCKQIKEYANYCRSRSLGDERTDAPRGFPVKGFEAGFIKACIMDPNAGGTALAQLARVGRAMPMGTTRVAVAALRKHRDTLTSTTVVPEGTQVNLRLWAERWTRDRLAAGARAREGTTTSFSRAASASVSAADGGQLAELRQLPRFVDHRQMLRDLLLEEQGFDLDGDDIFLSATCDEGDDLQLLADCAIETARDRCMEGSPIPMVATTVLELGMKARVVTKPPAWAVVAGDACRQSVWPLLESDRRIDLSGARPNTESLDRFHDNLAHSLVGAATPQFFSADLTAATDLMPFSVSWSLWDGLCDGLGAAADAPLRLLGRYLLGPVTVGYPTLAAMEEHDRLYQAGEPTEIVSVRGCMMGLPLSWTLLNLYNLAVADMACSPLGVVQVGVAPAIARGDDLVAAIPPGEADRYEELIALTGGEANRLKSFRSATAFVLAERTFRVETQEIPDRVRGLPRGWRWRRVSRFGDPALPPLLTREHQPGLKGQPSRNLEGAREVVGIRMSVDLPLRALIAGSASFAGGAAVPTYISLPPAATSCLSEFEGTRFYPAVARGLLSVHRNLVSEMRRSAVPLFYPRELGGGGFPHPGGFGAGLASAGLLGLQRAGLALTSHGWAARKKAALLEDPWMPRRQNAQLNRAREQLLASERRAWAQSVLKRGETVASLEAAGLAERAKELKLALATPVPEYERVPRGARVAVPLEDETIRQAARAGLWEDAFLSPAVDDGGRSKTKYPSLGDIARRLKRIREVTSKCKFDPRFVPNKDRAQRDSFFEKLRMLRGSETVLVPVDSRPVRVTVWDPARHRADPELDNDDCGYPGRRRLLRALDREEGGDPELVPDPVPLLQRGAGATLGDLVVFRPAKSRHGPKSRAGTGARREKRSRRTPQHP</sequence>
<feature type="region of interest" description="Disordered" evidence="1">
    <location>
        <begin position="996"/>
        <end position="1027"/>
    </location>
</feature>
<dbReference type="EMBL" id="KP642120">
    <property type="protein sequence ID" value="AJT39597.1"/>
    <property type="molecule type" value="Genomic_RNA"/>
</dbReference>
<accession>A0A0D4BT87</accession>
<dbReference type="GO" id="GO:0003968">
    <property type="term" value="F:RNA-directed RNA polymerase activity"/>
    <property type="evidence" value="ECO:0007669"/>
    <property type="project" value="UniProtKB-KW"/>
</dbReference>
<feature type="compositionally biased region" description="Basic residues" evidence="1">
    <location>
        <begin position="1016"/>
        <end position="1027"/>
    </location>
</feature>
<evidence type="ECO:0000256" key="1">
    <source>
        <dbReference type="SAM" id="MobiDB-lite"/>
    </source>
</evidence>
<keyword evidence="2" id="KW-0696">RNA-directed RNA polymerase</keyword>
<feature type="compositionally biased region" description="Basic residues" evidence="1">
    <location>
        <begin position="54"/>
        <end position="64"/>
    </location>
</feature>
<keyword evidence="2" id="KW-0548">Nucleotidyltransferase</keyword>
<protein>
    <submittedName>
        <fullName evidence="2">RNA-dependent RNA polymerase</fullName>
    </submittedName>
</protein>
<name>A0A0D4BT87_9VIRU</name>
<feature type="region of interest" description="Disordered" evidence="1">
    <location>
        <begin position="1"/>
        <end position="71"/>
    </location>
</feature>
<organism evidence="2">
    <name type="scientific">Narnaviridae environmental sample</name>
    <dbReference type="NCBI Taxonomy" id="1628188"/>
    <lineage>
        <taxon>Viruses</taxon>
        <taxon>Riboviria</taxon>
        <taxon>Orthornavirae</taxon>
        <taxon>Lenarviricota</taxon>
        <taxon>Amabiliviricetes</taxon>
        <taxon>Wolframvirales</taxon>
        <taxon>Narnaviridae</taxon>
        <taxon>environmental samples</taxon>
    </lineage>
</organism>
<proteinExistence type="predicted"/>
<reference evidence="2" key="1">
    <citation type="journal article" date="2015" name="Front. Microbiol.">
        <title>RNA shotgun metagenomic sequencing of northern California (USA) mosquitoes uncovers viruses, bacteria, and fungi.</title>
        <authorList>
            <person name="Chandler J.A."/>
            <person name="Liu R.M."/>
            <person name="Bennett S.N."/>
        </authorList>
    </citation>
    <scope>NUCLEOTIDE SEQUENCE</scope>
</reference>
<keyword evidence="2" id="KW-0808">Transferase</keyword>